<dbReference type="Proteomes" id="UP000319210">
    <property type="component" value="Unassembled WGS sequence"/>
</dbReference>
<dbReference type="GO" id="GO:0003824">
    <property type="term" value="F:catalytic activity"/>
    <property type="evidence" value="ECO:0007669"/>
    <property type="project" value="InterPro"/>
</dbReference>
<evidence type="ECO:0000259" key="2">
    <source>
        <dbReference type="Pfam" id="PF02441"/>
    </source>
</evidence>
<proteinExistence type="predicted"/>
<evidence type="ECO:0000256" key="1">
    <source>
        <dbReference type="SAM" id="MobiDB-lite"/>
    </source>
</evidence>
<feature type="region of interest" description="Disordered" evidence="1">
    <location>
        <begin position="196"/>
        <end position="229"/>
    </location>
</feature>
<dbReference type="InterPro" id="IPR036551">
    <property type="entry name" value="Flavin_trans-like"/>
</dbReference>
<protein>
    <recommendedName>
        <fullName evidence="2">Flavoprotein domain-containing protein</fullName>
    </recommendedName>
</protein>
<dbReference type="SUPFAM" id="SSF52507">
    <property type="entry name" value="Homo-oligomeric flavin-containing Cys decarboxylases, HFCD"/>
    <property type="match status" value="1"/>
</dbReference>
<evidence type="ECO:0000313" key="4">
    <source>
        <dbReference type="Proteomes" id="UP000319210"/>
    </source>
</evidence>
<accession>A0A4Y3R007</accession>
<keyword evidence="4" id="KW-1185">Reference proteome</keyword>
<dbReference type="InterPro" id="IPR003382">
    <property type="entry name" value="Flavoprotein"/>
</dbReference>
<dbReference type="EMBL" id="BJMM01000007">
    <property type="protein sequence ID" value="GEB49500.1"/>
    <property type="molecule type" value="Genomic_DNA"/>
</dbReference>
<dbReference type="Pfam" id="PF02441">
    <property type="entry name" value="Flavoprotein"/>
    <property type="match status" value="1"/>
</dbReference>
<gene>
    <name evidence="3" type="ORF">SCA03_20510</name>
</gene>
<organism evidence="3 4">
    <name type="scientific">Streptomyces cacaoi</name>
    <dbReference type="NCBI Taxonomy" id="1898"/>
    <lineage>
        <taxon>Bacteria</taxon>
        <taxon>Bacillati</taxon>
        <taxon>Actinomycetota</taxon>
        <taxon>Actinomycetes</taxon>
        <taxon>Kitasatosporales</taxon>
        <taxon>Streptomycetaceae</taxon>
        <taxon>Streptomyces</taxon>
    </lineage>
</organism>
<feature type="compositionally biased region" description="Low complexity" evidence="1">
    <location>
        <begin position="196"/>
        <end position="214"/>
    </location>
</feature>
<reference evidence="3 4" key="1">
    <citation type="submission" date="2019-06" db="EMBL/GenBank/DDBJ databases">
        <title>Whole genome shotgun sequence of Streptomyces cacaoi subsp. cacaoi NBRC 12748.</title>
        <authorList>
            <person name="Hosoyama A."/>
            <person name="Uohara A."/>
            <person name="Ohji S."/>
            <person name="Ichikawa N."/>
        </authorList>
    </citation>
    <scope>NUCLEOTIDE SEQUENCE [LARGE SCALE GENOMIC DNA]</scope>
    <source>
        <strain evidence="3 4">NBRC 12748</strain>
    </source>
</reference>
<dbReference type="AlphaFoldDB" id="A0A4Y3R007"/>
<name>A0A4Y3R007_STRCI</name>
<sequence length="229" mass="24603">MRRERGSWQQLWWDARMAPPVLYLLGSAAPPVLQAGTVVEEARRRGWDVCLGLTPTAADWLEDQLPQLEQTSGHPVRSRYKRPGRPDVWPPASVALVAPATFNTLNQWALGLTDKFVVGFAAEAIGKGIPLVTMPCVNAAYARHPQFPRSLATLRDAGVRVLYGEGGFVPNPPGRGRPDSYPWPLALEAASAALDTADGDGAAPHTAAADPAGARHARCVPGRTEHGRP</sequence>
<comment type="caution">
    <text evidence="3">The sequence shown here is derived from an EMBL/GenBank/DDBJ whole genome shotgun (WGS) entry which is preliminary data.</text>
</comment>
<evidence type="ECO:0000313" key="3">
    <source>
        <dbReference type="EMBL" id="GEB49500.1"/>
    </source>
</evidence>
<dbReference type="Gene3D" id="3.40.50.1950">
    <property type="entry name" value="Flavin prenyltransferase-like"/>
    <property type="match status" value="1"/>
</dbReference>
<feature type="domain" description="Flavoprotein" evidence="2">
    <location>
        <begin position="28"/>
        <end position="140"/>
    </location>
</feature>